<dbReference type="InterPro" id="IPR004447">
    <property type="entry name" value="Peptidase_S41A"/>
</dbReference>
<dbReference type="MEROPS" id="S41.A02"/>
<evidence type="ECO:0000256" key="1">
    <source>
        <dbReference type="ARBA" id="ARBA00009179"/>
    </source>
</evidence>
<keyword evidence="2" id="KW-0645">Protease</keyword>
<dbReference type="OMA" id="TWSIVDE"/>
<dbReference type="InterPro" id="IPR001478">
    <property type="entry name" value="PDZ"/>
</dbReference>
<dbReference type="KEGG" id="smo:SELMODRAFT_432513"/>
<organism evidence="9">
    <name type="scientific">Selaginella moellendorffii</name>
    <name type="common">Spikemoss</name>
    <dbReference type="NCBI Taxonomy" id="88036"/>
    <lineage>
        <taxon>Eukaryota</taxon>
        <taxon>Viridiplantae</taxon>
        <taxon>Streptophyta</taxon>
        <taxon>Embryophyta</taxon>
        <taxon>Tracheophyta</taxon>
        <taxon>Lycopodiopsida</taxon>
        <taxon>Selaginellales</taxon>
        <taxon>Selaginellaceae</taxon>
        <taxon>Selaginella</taxon>
    </lineage>
</organism>
<sequence>MALDLDEQARISLSRACKSAGIAVVALFFSAGVSLSENPALAAPAVVESSSVREDCASSSLAGGIPDASSSLEVTDESLVESAWELVNDFYLDARHHKWSPDLWLAQKEKVFQRPFQNRKAAYSAIREMLATLDDPFTRFLTPDEFSQTSKYDITGVGLNIGEVPDENGQIQLRVLGIVLQSPAELAGIQQGDEILSVDGNSVAGKSAFAVSSEIQGRKGTPVSVEVRRSQCGDVQSYVLYRQQDLRSPVFYRLERSDVANERRGYVRLKEFNALTKRDLVTALMRLQASGASSFVLDLRDNLGGLVQEGIEVAKLFLDDGETVIYTTRRNNASLQSIVAKGQPFLRAPLVVLVNNRTASASEIMAAALHDNCRAVLAGSRTFGKGLIQSVFEFNDGSGVILTVGKYMTPAHRDIDGNGLEPDFWRMPARLYGI</sequence>
<dbReference type="FunFam" id="3.90.226.10:FF:000023">
    <property type="entry name" value="Carboxyl-terminal processing protease"/>
    <property type="match status" value="1"/>
</dbReference>
<comment type="similarity">
    <text evidence="1">Belongs to the peptidase S41A family.</text>
</comment>
<feature type="domain" description="PDZ" evidence="7">
    <location>
        <begin position="157"/>
        <end position="205"/>
    </location>
</feature>
<evidence type="ECO:0000256" key="6">
    <source>
        <dbReference type="ARBA" id="ARBA00066637"/>
    </source>
</evidence>
<name>D8TG85_SELML</name>
<dbReference type="InterPro" id="IPR036034">
    <property type="entry name" value="PDZ_sf"/>
</dbReference>
<dbReference type="HOGENOM" id="CLU_017295_0_1_1"/>
<dbReference type="Gene3D" id="3.90.226.10">
    <property type="entry name" value="2-enoyl-CoA Hydratase, Chain A, domain 1"/>
    <property type="match status" value="1"/>
</dbReference>
<dbReference type="EMBL" id="GL377949">
    <property type="protein sequence ID" value="EFJ04331.1"/>
    <property type="molecule type" value="Genomic_DNA"/>
</dbReference>
<comment type="catalytic activity">
    <reaction evidence="5">
        <text>The enzyme shows specific recognition of a C-terminal tripeptide, Xaa-Yaa-Zaa, in which Xaa is preferably Ala or Leu, Yaa is preferably Ala or Tyr, and Zaa is preferably Ala, but then cleaves at a variable distance from the C-terminus. A typical cleavage is -Ala-Ala-|-Arg-Ala-Ala-Lys-Glu-Asn-Tyr-Ala-Leu-Ala-Ala.</text>
        <dbReference type="EC" id="3.4.21.102"/>
    </reaction>
</comment>
<keyword evidence="9" id="KW-1185">Reference proteome</keyword>
<evidence type="ECO:0000256" key="2">
    <source>
        <dbReference type="ARBA" id="ARBA00022670"/>
    </source>
</evidence>
<dbReference type="PROSITE" id="PS50106">
    <property type="entry name" value="PDZ"/>
    <property type="match status" value="1"/>
</dbReference>
<dbReference type="Gene3D" id="3.30.750.44">
    <property type="match status" value="1"/>
</dbReference>
<dbReference type="EC" id="3.4.21.102" evidence="6"/>
<dbReference type="FunCoup" id="D8TG85">
    <property type="interactions" value="1293"/>
</dbReference>
<accession>D8TG85</accession>
<evidence type="ECO:0000259" key="7">
    <source>
        <dbReference type="PROSITE" id="PS50106"/>
    </source>
</evidence>
<evidence type="ECO:0000256" key="5">
    <source>
        <dbReference type="ARBA" id="ARBA00051784"/>
    </source>
</evidence>
<evidence type="ECO:0000313" key="8">
    <source>
        <dbReference type="EMBL" id="EFJ04331.1"/>
    </source>
</evidence>
<dbReference type="InParanoid" id="D8TG85"/>
<dbReference type="Proteomes" id="UP000001514">
    <property type="component" value="Unassembled WGS sequence"/>
</dbReference>
<dbReference type="NCBIfam" id="TIGR00225">
    <property type="entry name" value="prc"/>
    <property type="match status" value="1"/>
</dbReference>
<dbReference type="SMART" id="SM00245">
    <property type="entry name" value="TSPc"/>
    <property type="match status" value="1"/>
</dbReference>
<reference evidence="8 9" key="1">
    <citation type="journal article" date="2011" name="Science">
        <title>The Selaginella genome identifies genetic changes associated with the evolution of vascular plants.</title>
        <authorList>
            <person name="Banks J.A."/>
            <person name="Nishiyama T."/>
            <person name="Hasebe M."/>
            <person name="Bowman J.L."/>
            <person name="Gribskov M."/>
            <person name="dePamphilis C."/>
            <person name="Albert V.A."/>
            <person name="Aono N."/>
            <person name="Aoyama T."/>
            <person name="Ambrose B.A."/>
            <person name="Ashton N.W."/>
            <person name="Axtell M.J."/>
            <person name="Barker E."/>
            <person name="Barker M.S."/>
            <person name="Bennetzen J.L."/>
            <person name="Bonawitz N.D."/>
            <person name="Chapple C."/>
            <person name="Cheng C."/>
            <person name="Correa L.G."/>
            <person name="Dacre M."/>
            <person name="DeBarry J."/>
            <person name="Dreyer I."/>
            <person name="Elias M."/>
            <person name="Engstrom E.M."/>
            <person name="Estelle M."/>
            <person name="Feng L."/>
            <person name="Finet C."/>
            <person name="Floyd S.K."/>
            <person name="Frommer W.B."/>
            <person name="Fujita T."/>
            <person name="Gramzow L."/>
            <person name="Gutensohn M."/>
            <person name="Harholt J."/>
            <person name="Hattori M."/>
            <person name="Heyl A."/>
            <person name="Hirai T."/>
            <person name="Hiwatashi Y."/>
            <person name="Ishikawa M."/>
            <person name="Iwata M."/>
            <person name="Karol K.G."/>
            <person name="Koehler B."/>
            <person name="Kolukisaoglu U."/>
            <person name="Kubo M."/>
            <person name="Kurata T."/>
            <person name="Lalonde S."/>
            <person name="Li K."/>
            <person name="Li Y."/>
            <person name="Litt A."/>
            <person name="Lyons E."/>
            <person name="Manning G."/>
            <person name="Maruyama T."/>
            <person name="Michael T.P."/>
            <person name="Mikami K."/>
            <person name="Miyazaki S."/>
            <person name="Morinaga S."/>
            <person name="Murata T."/>
            <person name="Mueller-Roeber B."/>
            <person name="Nelson D.R."/>
            <person name="Obara M."/>
            <person name="Oguri Y."/>
            <person name="Olmstead R.G."/>
            <person name="Onodera N."/>
            <person name="Petersen B.L."/>
            <person name="Pils B."/>
            <person name="Prigge M."/>
            <person name="Rensing S.A."/>
            <person name="Riano-Pachon D.M."/>
            <person name="Roberts A.W."/>
            <person name="Sato Y."/>
            <person name="Scheller H.V."/>
            <person name="Schulz B."/>
            <person name="Schulz C."/>
            <person name="Shakirov E.V."/>
            <person name="Shibagaki N."/>
            <person name="Shinohara N."/>
            <person name="Shippen D.E."/>
            <person name="Soerensen I."/>
            <person name="Sotooka R."/>
            <person name="Sugimoto N."/>
            <person name="Sugita M."/>
            <person name="Sumikawa N."/>
            <person name="Tanurdzic M."/>
            <person name="Theissen G."/>
            <person name="Ulvskov P."/>
            <person name="Wakazuki S."/>
            <person name="Weng J.K."/>
            <person name="Willats W.W."/>
            <person name="Wipf D."/>
            <person name="Wolf P.G."/>
            <person name="Yang L."/>
            <person name="Zimmer A.D."/>
            <person name="Zhu Q."/>
            <person name="Mitros T."/>
            <person name="Hellsten U."/>
            <person name="Loque D."/>
            <person name="Otillar R."/>
            <person name="Salamov A."/>
            <person name="Schmutz J."/>
            <person name="Shapiro H."/>
            <person name="Lindquist E."/>
            <person name="Lucas S."/>
            <person name="Rokhsar D."/>
            <person name="Grigoriev I.V."/>
        </authorList>
    </citation>
    <scope>NUCLEOTIDE SEQUENCE [LARGE SCALE GENOMIC DNA]</scope>
</reference>
<dbReference type="InterPro" id="IPR029045">
    <property type="entry name" value="ClpP/crotonase-like_dom_sf"/>
</dbReference>
<dbReference type="Pfam" id="PF03572">
    <property type="entry name" value="Peptidase_S41"/>
    <property type="match status" value="1"/>
</dbReference>
<dbReference type="PANTHER" id="PTHR32060:SF31">
    <property type="entry name" value="CARBOXYL-TERMINAL-PROCESSING PEPTIDASE 1, CHLOROPLASTIC"/>
    <property type="match status" value="1"/>
</dbReference>
<dbReference type="eggNOG" id="ENOG502QT7D">
    <property type="taxonomic scope" value="Eukaryota"/>
</dbReference>
<dbReference type="CDD" id="cd07560">
    <property type="entry name" value="Peptidase_S41_CPP"/>
    <property type="match status" value="1"/>
</dbReference>
<dbReference type="Gene3D" id="2.30.42.10">
    <property type="match status" value="1"/>
</dbReference>
<gene>
    <name evidence="8" type="ORF">SELMODRAFT_432513</name>
</gene>
<dbReference type="Pfam" id="PF17820">
    <property type="entry name" value="PDZ_6"/>
    <property type="match status" value="1"/>
</dbReference>
<dbReference type="GO" id="GO:0004175">
    <property type="term" value="F:endopeptidase activity"/>
    <property type="evidence" value="ECO:0000318"/>
    <property type="project" value="GO_Central"/>
</dbReference>
<dbReference type="AlphaFoldDB" id="D8TG85"/>
<dbReference type="InterPro" id="IPR005151">
    <property type="entry name" value="Tail-specific_protease"/>
</dbReference>
<dbReference type="PANTHER" id="PTHR32060">
    <property type="entry name" value="TAIL-SPECIFIC PROTEASE"/>
    <property type="match status" value="1"/>
</dbReference>
<dbReference type="InterPro" id="IPR041489">
    <property type="entry name" value="PDZ_6"/>
</dbReference>
<dbReference type="GO" id="GO:0006508">
    <property type="term" value="P:proteolysis"/>
    <property type="evidence" value="ECO:0007669"/>
    <property type="project" value="UniProtKB-KW"/>
</dbReference>
<dbReference type="STRING" id="88036.D8TG85"/>
<dbReference type="Gramene" id="EFJ04331">
    <property type="protein sequence ID" value="EFJ04331"/>
    <property type="gene ID" value="SELMODRAFT_432513"/>
</dbReference>
<keyword evidence="4" id="KW-0720">Serine protease</keyword>
<keyword evidence="3" id="KW-0378">Hydrolase</keyword>
<evidence type="ECO:0000256" key="3">
    <source>
        <dbReference type="ARBA" id="ARBA00022801"/>
    </source>
</evidence>
<evidence type="ECO:0000256" key="4">
    <source>
        <dbReference type="ARBA" id="ARBA00022825"/>
    </source>
</evidence>
<proteinExistence type="inferred from homology"/>
<protein>
    <recommendedName>
        <fullName evidence="6">C-terminal processing peptidase</fullName>
        <ecNumber evidence="6">3.4.21.102</ecNumber>
    </recommendedName>
</protein>
<dbReference type="SUPFAM" id="SSF50156">
    <property type="entry name" value="PDZ domain-like"/>
    <property type="match status" value="1"/>
</dbReference>
<evidence type="ECO:0000313" key="9">
    <source>
        <dbReference type="Proteomes" id="UP000001514"/>
    </source>
</evidence>
<dbReference type="GO" id="GO:0004252">
    <property type="term" value="F:serine-type endopeptidase activity"/>
    <property type="evidence" value="ECO:0007669"/>
    <property type="project" value="UniProtKB-EC"/>
</dbReference>
<dbReference type="SMART" id="SM00228">
    <property type="entry name" value="PDZ"/>
    <property type="match status" value="1"/>
</dbReference>
<dbReference type="SUPFAM" id="SSF52096">
    <property type="entry name" value="ClpP/crotonase"/>
    <property type="match status" value="1"/>
</dbReference>
<dbReference type="CDD" id="cd06782">
    <property type="entry name" value="cpPDZ_CPP-like"/>
    <property type="match status" value="1"/>
</dbReference>